<dbReference type="InParanoid" id="J4IB40"/>
<name>J4IB40_9APHY</name>
<reference evidence="1 2" key="1">
    <citation type="journal article" date="2012" name="Appl. Environ. Microbiol.">
        <title>Short-read sequencing for genomic analysis of the brown rot fungus Fibroporia radiculosa.</title>
        <authorList>
            <person name="Tang J.D."/>
            <person name="Perkins A.D."/>
            <person name="Sonstegard T.S."/>
            <person name="Schroeder S.G."/>
            <person name="Burgess S.C."/>
            <person name="Diehl S.V."/>
        </authorList>
    </citation>
    <scope>NUCLEOTIDE SEQUENCE [LARGE SCALE GENOMIC DNA]</scope>
    <source>
        <strain evidence="1 2">TFFH 294</strain>
    </source>
</reference>
<gene>
    <name evidence="1" type="ORF">FIBRA_06153</name>
</gene>
<dbReference type="EMBL" id="HE797138">
    <property type="protein sequence ID" value="CCM03996.1"/>
    <property type="molecule type" value="Genomic_DNA"/>
</dbReference>
<dbReference type="HOGENOM" id="CLU_1277633_0_0_1"/>
<dbReference type="GeneID" id="24098907"/>
<sequence length="218" mass="24668">MGYSISSGQYTTSTHTILQMAGDALEELTLLVFYDDRSLESGSRCSIKDNTQLVKLSIDTVAGLNGVASTDPDSPFHSSWTTLCEVLSQVGPEHTKLQHLCLGFWQFLIVAVNVDWSAIDEHLARITRDHPNLIITFCIKPVFRTMLRKISWKNTMFGMHYFVTAMLRSLPALFATTNRIALLWISQLEDAKLVNRLLPEYFPPGKINWDVPAPYEFI</sequence>
<keyword evidence="2" id="KW-1185">Reference proteome</keyword>
<accession>J4IB40</accession>
<evidence type="ECO:0000313" key="1">
    <source>
        <dbReference type="EMBL" id="CCM03996.1"/>
    </source>
</evidence>
<organism evidence="1 2">
    <name type="scientific">Fibroporia radiculosa</name>
    <dbReference type="NCBI Taxonomy" id="599839"/>
    <lineage>
        <taxon>Eukaryota</taxon>
        <taxon>Fungi</taxon>
        <taxon>Dikarya</taxon>
        <taxon>Basidiomycota</taxon>
        <taxon>Agaricomycotina</taxon>
        <taxon>Agaricomycetes</taxon>
        <taxon>Polyporales</taxon>
        <taxon>Fibroporiaceae</taxon>
        <taxon>Fibroporia</taxon>
    </lineage>
</organism>
<proteinExistence type="predicted"/>
<dbReference type="AlphaFoldDB" id="J4IB40"/>
<evidence type="ECO:0000313" key="2">
    <source>
        <dbReference type="Proteomes" id="UP000006352"/>
    </source>
</evidence>
<protein>
    <submittedName>
        <fullName evidence="1">Uncharacterized protein</fullName>
    </submittedName>
</protein>
<dbReference type="Proteomes" id="UP000006352">
    <property type="component" value="Unassembled WGS sequence"/>
</dbReference>
<dbReference type="RefSeq" id="XP_012183279.1">
    <property type="nucleotide sequence ID" value="XM_012327889.1"/>
</dbReference>